<dbReference type="AlphaFoldDB" id="A0A222MW60"/>
<dbReference type="InterPro" id="IPR036291">
    <property type="entry name" value="NAD(P)-bd_dom_sf"/>
</dbReference>
<sequence length="127" mass="14525">MKDFMKDVKTIAVLGLSPDKSKASHIVAKYLQESGFKIIPIYPKEDIILNEKVFRALEDVNEKIDLLVLFRKGEVASEIFDTVLKKGIKRFWLQLGIKNEAVKAKCLENNIAFVQDKCIMQELKAIK</sequence>
<dbReference type="InterPro" id="IPR003781">
    <property type="entry name" value="CoA-bd"/>
</dbReference>
<protein>
    <submittedName>
        <fullName evidence="2">CoA-binding domain protein</fullName>
    </submittedName>
</protein>
<dbReference type="PANTHER" id="PTHR33303">
    <property type="entry name" value="CYTOPLASMIC PROTEIN-RELATED"/>
    <property type="match status" value="1"/>
</dbReference>
<evidence type="ECO:0000313" key="2">
    <source>
        <dbReference type="EMBL" id="ASQ30145.1"/>
    </source>
</evidence>
<organism evidence="2 3">
    <name type="scientific">Campylobacter avium LMG 24591</name>
    <dbReference type="NCBI Taxonomy" id="522484"/>
    <lineage>
        <taxon>Bacteria</taxon>
        <taxon>Pseudomonadati</taxon>
        <taxon>Campylobacterota</taxon>
        <taxon>Epsilonproteobacteria</taxon>
        <taxon>Campylobacterales</taxon>
        <taxon>Campylobacteraceae</taxon>
        <taxon>Campylobacter</taxon>
    </lineage>
</organism>
<dbReference type="Pfam" id="PF13380">
    <property type="entry name" value="CoA_binding_2"/>
    <property type="match status" value="1"/>
</dbReference>
<accession>A0A222MW60</accession>
<dbReference type="RefSeq" id="WP_094324925.1">
    <property type="nucleotide sequence ID" value="NZ_CP022347.1"/>
</dbReference>
<dbReference type="SMART" id="SM00881">
    <property type="entry name" value="CoA_binding"/>
    <property type="match status" value="1"/>
</dbReference>
<gene>
    <name evidence="2" type="ORF">CAV_0479</name>
</gene>
<dbReference type="Proteomes" id="UP000201169">
    <property type="component" value="Chromosome"/>
</dbReference>
<dbReference type="SUPFAM" id="SSF51735">
    <property type="entry name" value="NAD(P)-binding Rossmann-fold domains"/>
    <property type="match status" value="1"/>
</dbReference>
<feature type="domain" description="CoA-binding" evidence="1">
    <location>
        <begin position="5"/>
        <end position="97"/>
    </location>
</feature>
<keyword evidence="3" id="KW-1185">Reference proteome</keyword>
<dbReference type="PANTHER" id="PTHR33303:SF2">
    <property type="entry name" value="COA-BINDING DOMAIN-CONTAINING PROTEIN"/>
    <property type="match status" value="1"/>
</dbReference>
<evidence type="ECO:0000313" key="3">
    <source>
        <dbReference type="Proteomes" id="UP000201169"/>
    </source>
</evidence>
<dbReference type="EMBL" id="CP022347">
    <property type="protein sequence ID" value="ASQ30145.1"/>
    <property type="molecule type" value="Genomic_DNA"/>
</dbReference>
<reference evidence="2 3" key="1">
    <citation type="submission" date="2017-07" db="EMBL/GenBank/DDBJ databases">
        <title>Analysis of two Campylobacter avium genomes and identification of a novel hippuricase gene.</title>
        <authorList>
            <person name="Miller W.G."/>
            <person name="Chapman M.H."/>
            <person name="Yee E."/>
            <person name="Revez J."/>
            <person name="Bono J.L."/>
            <person name="Rossi M."/>
        </authorList>
    </citation>
    <scope>NUCLEOTIDE SEQUENCE [LARGE SCALE GENOMIC DNA]</scope>
    <source>
        <strain evidence="2 3">LMG 24591</strain>
    </source>
</reference>
<name>A0A222MW60_9BACT</name>
<evidence type="ECO:0000259" key="1">
    <source>
        <dbReference type="SMART" id="SM00881"/>
    </source>
</evidence>
<dbReference type="OrthoDB" id="9804695at2"/>
<proteinExistence type="predicted"/>
<dbReference type="Gene3D" id="3.40.50.720">
    <property type="entry name" value="NAD(P)-binding Rossmann-like Domain"/>
    <property type="match status" value="1"/>
</dbReference>
<dbReference type="KEGG" id="cavi:CAV_0479"/>